<sequence>MPPSHRLKCRDGGVPLQHGAHRLAWLVLASGCLWARDDDYCVTLPKITLPSFGVPLSSGQISRISLLMFLPTLLSFQQLQNLPSWRMLIVTNPSVWFSCYPSRKLKWNYKKTVLKTSSQLFRVIWKLYCKQPQLLPTRQNRLGKT</sequence>
<keyword evidence="2" id="KW-1185">Reference proteome</keyword>
<dbReference type="Proteomes" id="UP001159363">
    <property type="component" value="Chromosome X"/>
</dbReference>
<reference evidence="1 2" key="1">
    <citation type="submission" date="2023-02" db="EMBL/GenBank/DDBJ databases">
        <title>LHISI_Scaffold_Assembly.</title>
        <authorList>
            <person name="Stuart O.P."/>
            <person name="Cleave R."/>
            <person name="Magrath M.J.L."/>
            <person name="Mikheyev A.S."/>
        </authorList>
    </citation>
    <scope>NUCLEOTIDE SEQUENCE [LARGE SCALE GENOMIC DNA]</scope>
    <source>
        <strain evidence="1">Daus_M_001</strain>
        <tissue evidence="1">Leg muscle</tissue>
    </source>
</reference>
<evidence type="ECO:0000313" key="1">
    <source>
        <dbReference type="EMBL" id="KAJ8887756.1"/>
    </source>
</evidence>
<organism evidence="1 2">
    <name type="scientific">Dryococelus australis</name>
    <dbReference type="NCBI Taxonomy" id="614101"/>
    <lineage>
        <taxon>Eukaryota</taxon>
        <taxon>Metazoa</taxon>
        <taxon>Ecdysozoa</taxon>
        <taxon>Arthropoda</taxon>
        <taxon>Hexapoda</taxon>
        <taxon>Insecta</taxon>
        <taxon>Pterygota</taxon>
        <taxon>Neoptera</taxon>
        <taxon>Polyneoptera</taxon>
        <taxon>Phasmatodea</taxon>
        <taxon>Verophasmatodea</taxon>
        <taxon>Anareolatae</taxon>
        <taxon>Phasmatidae</taxon>
        <taxon>Eurycanthinae</taxon>
        <taxon>Dryococelus</taxon>
    </lineage>
</organism>
<dbReference type="EMBL" id="JARBHB010000004">
    <property type="protein sequence ID" value="KAJ8887756.1"/>
    <property type="molecule type" value="Genomic_DNA"/>
</dbReference>
<gene>
    <name evidence="1" type="ORF">PR048_013974</name>
</gene>
<name>A0ABQ9HTU3_9NEOP</name>
<evidence type="ECO:0000313" key="2">
    <source>
        <dbReference type="Proteomes" id="UP001159363"/>
    </source>
</evidence>
<protein>
    <submittedName>
        <fullName evidence="1">Uncharacterized protein</fullName>
    </submittedName>
</protein>
<comment type="caution">
    <text evidence="1">The sequence shown here is derived from an EMBL/GenBank/DDBJ whole genome shotgun (WGS) entry which is preliminary data.</text>
</comment>
<accession>A0ABQ9HTU3</accession>
<proteinExistence type="predicted"/>